<dbReference type="OrthoDB" id="5289077at2"/>
<feature type="transmembrane region" description="Helical" evidence="1">
    <location>
        <begin position="107"/>
        <end position="126"/>
    </location>
</feature>
<dbReference type="AlphaFoldDB" id="A0A1Z3NBE8"/>
<dbReference type="PIRSF" id="PIRSF029727">
    <property type="entry name" value="UCP029727"/>
    <property type="match status" value="1"/>
</dbReference>
<organism evidence="3 4">
    <name type="scientific">Bdellovibrio bacteriovorus</name>
    <dbReference type="NCBI Taxonomy" id="959"/>
    <lineage>
        <taxon>Bacteria</taxon>
        <taxon>Pseudomonadati</taxon>
        <taxon>Bdellovibrionota</taxon>
        <taxon>Bdellovibrionia</taxon>
        <taxon>Bdellovibrionales</taxon>
        <taxon>Pseudobdellovibrionaceae</taxon>
        <taxon>Bdellovibrio</taxon>
    </lineage>
</organism>
<accession>A0A1Z3NBE8</accession>
<dbReference type="RefSeq" id="WP_088566235.1">
    <property type="nucleotide sequence ID" value="NZ_CP020946.1"/>
</dbReference>
<keyword evidence="1" id="KW-1133">Transmembrane helix</keyword>
<evidence type="ECO:0000313" key="4">
    <source>
        <dbReference type="Proteomes" id="UP000197003"/>
    </source>
</evidence>
<proteinExistence type="predicted"/>
<feature type="domain" description="DUF2914" evidence="2">
    <location>
        <begin position="282"/>
        <end position="347"/>
    </location>
</feature>
<feature type="transmembrane region" description="Helical" evidence="1">
    <location>
        <begin position="165"/>
        <end position="184"/>
    </location>
</feature>
<sequence length="364" mass="42100">MTELKERLLKYYEENETKVDIAFFLGGFFFDILTLSAIDDLLGISQQIIYLLILGSVLYYDFLFTHGLFQPSRRLGKIWEYRQLIVHFLLGSLLSLYSLFFLKSASLFSSVVFVALLMGLMVANEMKRVQRSEINIKIGLYVICVFSFFSMTIPVILGFVGLFPFLLSIAFTGVAIYGAFLLLKRKIQDQRTLQKSLLLPGATVLVLFLAFYLVGWIPPVPLSIQNMGIYHSVEKSEGKYILSHEQASWRFWRRGDQEFYAEPGDTVYFFAEIFSPARFSDSVILHWYYKDPVRGWQTTDKIPMNITGGRKNGYRGFASKQNYSAGDWRISVETTDGREIGRIYFKVIKLESNNPERTFYKDIY</sequence>
<feature type="transmembrane region" description="Helical" evidence="1">
    <location>
        <begin position="138"/>
        <end position="159"/>
    </location>
</feature>
<dbReference type="EMBL" id="CP020946">
    <property type="protein sequence ID" value="ASD64800.1"/>
    <property type="molecule type" value="Genomic_DNA"/>
</dbReference>
<feature type="transmembrane region" description="Helical" evidence="1">
    <location>
        <begin position="196"/>
        <end position="217"/>
    </location>
</feature>
<keyword evidence="1" id="KW-0472">Membrane</keyword>
<dbReference type="Pfam" id="PF11141">
    <property type="entry name" value="DUF2914"/>
    <property type="match status" value="1"/>
</dbReference>
<feature type="transmembrane region" description="Helical" evidence="1">
    <location>
        <begin position="84"/>
        <end position="101"/>
    </location>
</feature>
<keyword evidence="1" id="KW-0812">Transmembrane</keyword>
<evidence type="ECO:0000259" key="2">
    <source>
        <dbReference type="Pfam" id="PF11141"/>
    </source>
</evidence>
<evidence type="ECO:0000313" key="3">
    <source>
        <dbReference type="EMBL" id="ASD64800.1"/>
    </source>
</evidence>
<dbReference type="InterPro" id="IPR016937">
    <property type="entry name" value="UCP029727"/>
</dbReference>
<evidence type="ECO:0000256" key="1">
    <source>
        <dbReference type="SAM" id="Phobius"/>
    </source>
</evidence>
<reference evidence="3 4" key="1">
    <citation type="submission" date="2017-04" db="EMBL/GenBank/DDBJ databases">
        <title>Whole genome sequence of Bdellovibrio bacteriovorus strain SSB218315.</title>
        <authorList>
            <person name="Oyedara O."/>
            <person name="Rodriguez-Perez M.A."/>
        </authorList>
    </citation>
    <scope>NUCLEOTIDE SEQUENCE [LARGE SCALE GENOMIC DNA]</scope>
    <source>
        <strain evidence="3 4">SSB218315</strain>
    </source>
</reference>
<dbReference type="InterPro" id="IPR022606">
    <property type="entry name" value="DUF2914"/>
</dbReference>
<name>A0A1Z3NBE8_BDEBC</name>
<dbReference type="Proteomes" id="UP000197003">
    <property type="component" value="Chromosome"/>
</dbReference>
<feature type="transmembrane region" description="Helical" evidence="1">
    <location>
        <begin position="21"/>
        <end position="38"/>
    </location>
</feature>
<gene>
    <name evidence="3" type="ORF">B9G79_15135</name>
</gene>
<protein>
    <recommendedName>
        <fullName evidence="2">DUF2914 domain-containing protein</fullName>
    </recommendedName>
</protein>
<feature type="transmembrane region" description="Helical" evidence="1">
    <location>
        <begin position="44"/>
        <end position="63"/>
    </location>
</feature>